<evidence type="ECO:0000256" key="2">
    <source>
        <dbReference type="ARBA" id="ARBA00022676"/>
    </source>
</evidence>
<dbReference type="PANTHER" id="PTHR12062">
    <property type="entry name" value="N-ACETYLGLUCOSAMINYLTRANSFERASE VI"/>
    <property type="match status" value="1"/>
</dbReference>
<sequence>MSSTPTPVMLVVLAALLLSCNVLWLYTTPANQQQRNACGNQMDSWSSNRGGGPTHGELSNGSSVVGGPPSAVHDYQLVRGSGLTDVPQPLPIPNDTVLLGEDIGAEDGLQKRFMTIGISSVWRKDEYLFKTIESLLKETSAVNKKDIFIFLLLADADADFRIRRARDLEIRYKEHIDSGILRVIQPPSVIYPTIDFSNMWRTYNDSVSRVQWRTKQVLDFAFLFWYAYSRQPSDYYLILEDDVVAARHFVTAAKDFVQLHSKRHWVALQLSNFLVIGQLVKCEDMGRLVSFLLLFYKEHPVDMLFNHWVSMMAPERPPKYSPYRRVPGLFQHIGIHSTLANKTQRLRDTTFSLVRRRYSHVNPPAEVMSTIRQYRSFMARSAYSSAPGMFWGIPKAGDTYDIVFHQPTLVTRIVIITGASVTKKRVRDKLQFGQLQVSPKFKQMLSPNRAECHKFVALKEFKNGEVDIEDLYNRFANGIQCIRIVIGNTQRTWISISEIAIFTKNGLSDTSDTPVNGVPPENTASEKNPQLLHKESTTKDGKKMKRKDKDLQKQRTSERERNDTTKKDDTTISKN</sequence>
<evidence type="ECO:0000256" key="3">
    <source>
        <dbReference type="ARBA" id="ARBA00022679"/>
    </source>
</evidence>
<feature type="domain" description="MGAT4 A/B/C C-terminal" evidence="7">
    <location>
        <begin position="365"/>
        <end position="498"/>
    </location>
</feature>
<accession>A0A6A7FPM1</accession>
<dbReference type="EMBL" id="IACT01000779">
    <property type="protein sequence ID" value="LAC20160.1"/>
    <property type="molecule type" value="mRNA"/>
</dbReference>
<dbReference type="InterPro" id="IPR056576">
    <property type="entry name" value="MGAT4_A/B/C_C"/>
</dbReference>
<feature type="compositionally biased region" description="Basic and acidic residues" evidence="4">
    <location>
        <begin position="532"/>
        <end position="575"/>
    </location>
</feature>
<keyword evidence="5" id="KW-0732">Signal</keyword>
<dbReference type="InterPro" id="IPR006759">
    <property type="entry name" value="Glyco_transf_54"/>
</dbReference>
<feature type="signal peptide" evidence="5">
    <location>
        <begin position="1"/>
        <end position="24"/>
    </location>
</feature>
<dbReference type="GO" id="GO:0006487">
    <property type="term" value="P:protein N-linked glycosylation"/>
    <property type="evidence" value="ECO:0007669"/>
    <property type="project" value="TreeGrafter"/>
</dbReference>
<keyword evidence="2 8" id="KW-0328">Glycosyltransferase</keyword>
<dbReference type="PANTHER" id="PTHR12062:SF33">
    <property type="entry name" value="ALPHA-1,6-MANNOSYL-GLYCOPROTEIN 4-BETA-N-ACETYLGLUCOSAMINYLTRANSFERASE-LIKE"/>
    <property type="match status" value="1"/>
</dbReference>
<dbReference type="AlphaFoldDB" id="A0A6A7FPM1"/>
<dbReference type="Pfam" id="PF04666">
    <property type="entry name" value="MGAT4_cons"/>
    <property type="match status" value="1"/>
</dbReference>
<evidence type="ECO:0000256" key="4">
    <source>
        <dbReference type="SAM" id="MobiDB-lite"/>
    </source>
</evidence>
<evidence type="ECO:0000256" key="5">
    <source>
        <dbReference type="SAM" id="SignalP"/>
    </source>
</evidence>
<comment type="pathway">
    <text evidence="1">Protein modification; protein glycosylation.</text>
</comment>
<dbReference type="Pfam" id="PF23524">
    <property type="entry name" value="MGAT4A_C"/>
    <property type="match status" value="1"/>
</dbReference>
<protein>
    <submittedName>
        <fullName evidence="8">Alpha-1,3-mannosyl-glycoprotein 4-beta-N-acetylglucosaminyltransferase C-like</fullName>
    </submittedName>
</protein>
<dbReference type="GO" id="GO:0008375">
    <property type="term" value="F:acetylglucosaminyltransferase activity"/>
    <property type="evidence" value="ECO:0007669"/>
    <property type="project" value="TreeGrafter"/>
</dbReference>
<dbReference type="InterPro" id="IPR057279">
    <property type="entry name" value="MGAT4"/>
</dbReference>
<keyword evidence="3 8" id="KW-0808">Transferase</keyword>
<feature type="chain" id="PRO_5025332718" evidence="5">
    <location>
        <begin position="25"/>
        <end position="575"/>
    </location>
</feature>
<evidence type="ECO:0000259" key="6">
    <source>
        <dbReference type="Pfam" id="PF04666"/>
    </source>
</evidence>
<feature type="domain" description="MGAT4 conserved region" evidence="6">
    <location>
        <begin position="109"/>
        <end position="351"/>
    </location>
</feature>
<reference evidence="8" key="1">
    <citation type="submission" date="2017-11" db="EMBL/GenBank/DDBJ databases">
        <title>The sensing device of the deep-sea amphipod.</title>
        <authorList>
            <person name="Kobayashi H."/>
            <person name="Nagahama T."/>
            <person name="Arai W."/>
            <person name="Sasagawa Y."/>
            <person name="Umeda M."/>
            <person name="Hayashi T."/>
            <person name="Nikaido I."/>
            <person name="Watanabe H."/>
            <person name="Oguri K."/>
            <person name="Kitazato H."/>
            <person name="Fujioka K."/>
            <person name="Kido Y."/>
            <person name="Takami H."/>
        </authorList>
    </citation>
    <scope>NUCLEOTIDE SEQUENCE</scope>
    <source>
        <tissue evidence="8">Whole body</tissue>
    </source>
</reference>
<evidence type="ECO:0000313" key="8">
    <source>
        <dbReference type="EMBL" id="LAC20160.1"/>
    </source>
</evidence>
<name>A0A6A7FPM1_9CRUS</name>
<organism evidence="8">
    <name type="scientific">Hirondellea gigas</name>
    <dbReference type="NCBI Taxonomy" id="1518452"/>
    <lineage>
        <taxon>Eukaryota</taxon>
        <taxon>Metazoa</taxon>
        <taxon>Ecdysozoa</taxon>
        <taxon>Arthropoda</taxon>
        <taxon>Crustacea</taxon>
        <taxon>Multicrustacea</taxon>
        <taxon>Malacostraca</taxon>
        <taxon>Eumalacostraca</taxon>
        <taxon>Peracarida</taxon>
        <taxon>Amphipoda</taxon>
        <taxon>Amphilochidea</taxon>
        <taxon>Lysianassida</taxon>
        <taxon>Lysianassidira</taxon>
        <taxon>Lysianassoidea</taxon>
        <taxon>Lysianassidae</taxon>
        <taxon>Hirondellea</taxon>
    </lineage>
</organism>
<evidence type="ECO:0000256" key="1">
    <source>
        <dbReference type="ARBA" id="ARBA00004922"/>
    </source>
</evidence>
<feature type="compositionally biased region" description="Polar residues" evidence="4">
    <location>
        <begin position="36"/>
        <end position="48"/>
    </location>
</feature>
<proteinExistence type="evidence at transcript level"/>
<evidence type="ECO:0000259" key="7">
    <source>
        <dbReference type="Pfam" id="PF23524"/>
    </source>
</evidence>
<feature type="region of interest" description="Disordered" evidence="4">
    <location>
        <begin position="508"/>
        <end position="575"/>
    </location>
</feature>
<feature type="region of interest" description="Disordered" evidence="4">
    <location>
        <begin position="36"/>
        <end position="65"/>
    </location>
</feature>